<evidence type="ECO:0000313" key="2">
    <source>
        <dbReference type="EMBL" id="QCP09882.1"/>
    </source>
</evidence>
<name>A0A4P8HN98_9BURK</name>
<reference evidence="1 4" key="2">
    <citation type="submission" date="2020-08" db="EMBL/GenBank/DDBJ databases">
        <title>Genomic Encyclopedia of Type Strains, Phase III (KMG-III): the genomes of soil and plant-associated and newly described type strains.</title>
        <authorList>
            <person name="Whitman W."/>
        </authorList>
    </citation>
    <scope>NUCLEOTIDE SEQUENCE [LARGE SCALE GENOMIC DNA]</scope>
    <source>
        <strain evidence="1 4">CECT 7753</strain>
    </source>
</reference>
<dbReference type="Proteomes" id="UP000298763">
    <property type="component" value="Chromosome"/>
</dbReference>
<dbReference type="EMBL" id="CP040017">
    <property type="protein sequence ID" value="QCP09882.1"/>
    <property type="molecule type" value="Genomic_DNA"/>
</dbReference>
<accession>A0A4P8HN98</accession>
<dbReference type="AlphaFoldDB" id="A0A4P8HN98"/>
<reference evidence="2 3" key="1">
    <citation type="submission" date="2019-05" db="EMBL/GenBank/DDBJ databases">
        <title>Draft Genome Sequences of Six Type Strains of the Genus Massilia.</title>
        <authorList>
            <person name="Miess H."/>
            <person name="Frediansyhah A."/>
            <person name="Gross H."/>
        </authorList>
    </citation>
    <scope>NUCLEOTIDE SEQUENCE [LARGE SCALE GENOMIC DNA]</scope>
    <source>
        <strain evidence="2 3">DSMZ 26121</strain>
    </source>
</reference>
<evidence type="ECO:0000313" key="4">
    <source>
        <dbReference type="Proteomes" id="UP000584325"/>
    </source>
</evidence>
<dbReference type="RefSeq" id="WP_137312768.1">
    <property type="nucleotide sequence ID" value="NZ_CP040017.1"/>
</dbReference>
<keyword evidence="3" id="KW-1185">Reference proteome</keyword>
<protein>
    <submittedName>
        <fullName evidence="1">Uncharacterized protein</fullName>
    </submittedName>
</protein>
<evidence type="ECO:0000313" key="3">
    <source>
        <dbReference type="Proteomes" id="UP000298763"/>
    </source>
</evidence>
<evidence type="ECO:0000313" key="1">
    <source>
        <dbReference type="EMBL" id="MBB3219852.1"/>
    </source>
</evidence>
<proteinExistence type="predicted"/>
<dbReference type="Proteomes" id="UP000584325">
    <property type="component" value="Unassembled WGS sequence"/>
</dbReference>
<dbReference type="PROSITE" id="PS51257">
    <property type="entry name" value="PROKAR_LIPOPROTEIN"/>
    <property type="match status" value="1"/>
</dbReference>
<gene>
    <name evidence="2" type="ORF">FCL38_05165</name>
    <name evidence="1" type="ORF">FHS02_000639</name>
</gene>
<organism evidence="1 4">
    <name type="scientific">Pseudoduganella umbonata</name>
    <dbReference type="NCBI Taxonomy" id="864828"/>
    <lineage>
        <taxon>Bacteria</taxon>
        <taxon>Pseudomonadati</taxon>
        <taxon>Pseudomonadota</taxon>
        <taxon>Betaproteobacteria</taxon>
        <taxon>Burkholderiales</taxon>
        <taxon>Oxalobacteraceae</taxon>
        <taxon>Telluria group</taxon>
        <taxon>Pseudoduganella</taxon>
    </lineage>
</organism>
<sequence>MISPQRAIGVLFLAILGGCSGDAGQVVDRYMEQSRHPIDRYISRLPADTVSPLPRFDWPAGTLLCPMTPYQSSLHTGTPVAARVNAFLKRKQFLGDEGHWSLVVVAPSSAGGDGIGHLLFKRGNYDVVVGAEMLARAAPTLPAGFVQQECVPAEHGRVLVVRGKGSLKTVAFGVEGH</sequence>
<dbReference type="EMBL" id="JACHXS010000001">
    <property type="protein sequence ID" value="MBB3219852.1"/>
    <property type="molecule type" value="Genomic_DNA"/>
</dbReference>
<dbReference type="OrthoDB" id="8704121at2"/>